<gene>
    <name evidence="3" type="ORF">BSTOLATCC_MIC45535</name>
</gene>
<dbReference type="EMBL" id="CAJZBQ010000045">
    <property type="protein sequence ID" value="CAG9328076.1"/>
    <property type="molecule type" value="Genomic_DNA"/>
</dbReference>
<proteinExistence type="predicted"/>
<evidence type="ECO:0000256" key="2">
    <source>
        <dbReference type="SAM" id="MobiDB-lite"/>
    </source>
</evidence>
<reference evidence="3" key="1">
    <citation type="submission" date="2021-09" db="EMBL/GenBank/DDBJ databases">
        <authorList>
            <consortium name="AG Swart"/>
            <person name="Singh M."/>
            <person name="Singh A."/>
            <person name="Seah K."/>
            <person name="Emmerich C."/>
        </authorList>
    </citation>
    <scope>NUCLEOTIDE SEQUENCE</scope>
    <source>
        <strain evidence="3">ATCC30299</strain>
    </source>
</reference>
<feature type="coiled-coil region" evidence="1">
    <location>
        <begin position="130"/>
        <end position="227"/>
    </location>
</feature>
<organism evidence="3 4">
    <name type="scientific">Blepharisma stoltei</name>
    <dbReference type="NCBI Taxonomy" id="1481888"/>
    <lineage>
        <taxon>Eukaryota</taxon>
        <taxon>Sar</taxon>
        <taxon>Alveolata</taxon>
        <taxon>Ciliophora</taxon>
        <taxon>Postciliodesmatophora</taxon>
        <taxon>Heterotrichea</taxon>
        <taxon>Heterotrichida</taxon>
        <taxon>Blepharismidae</taxon>
        <taxon>Blepharisma</taxon>
    </lineage>
</organism>
<keyword evidence="4" id="KW-1185">Reference proteome</keyword>
<evidence type="ECO:0000313" key="3">
    <source>
        <dbReference type="EMBL" id="CAG9328076.1"/>
    </source>
</evidence>
<sequence length="228" mass="26354">MDSLVNRWKSTVEAQMERQIKRSKSKNHTLSPSRKSLTNLETSQTDSFTESKPAPQNYVKSKAQKIIDILSVKGQDPPSISKFNKVCSAIEEIIKNEELKISEENNSEATKFREMRESTRIQSESINKTVSDLEARLFESEREKILLRKEKEELKSKIEGLNKQLASSSVTQEMIGVLKESFKALENSNKTLISNIETIKNNQREKERAWELEIEQLHEIIENIQKEE</sequence>
<feature type="region of interest" description="Disordered" evidence="2">
    <location>
        <begin position="15"/>
        <end position="56"/>
    </location>
</feature>
<name>A0AAU9JMF8_9CILI</name>
<evidence type="ECO:0000313" key="4">
    <source>
        <dbReference type="Proteomes" id="UP001162131"/>
    </source>
</evidence>
<comment type="caution">
    <text evidence="3">The sequence shown here is derived from an EMBL/GenBank/DDBJ whole genome shotgun (WGS) entry which is preliminary data.</text>
</comment>
<dbReference type="AlphaFoldDB" id="A0AAU9JMF8"/>
<protein>
    <submittedName>
        <fullName evidence="3">Uncharacterized protein</fullName>
    </submittedName>
</protein>
<evidence type="ECO:0000256" key="1">
    <source>
        <dbReference type="SAM" id="Coils"/>
    </source>
</evidence>
<keyword evidence="1" id="KW-0175">Coiled coil</keyword>
<dbReference type="Proteomes" id="UP001162131">
    <property type="component" value="Unassembled WGS sequence"/>
</dbReference>
<accession>A0AAU9JMF8</accession>
<feature type="compositionally biased region" description="Polar residues" evidence="2">
    <location>
        <begin position="28"/>
        <end position="50"/>
    </location>
</feature>